<keyword evidence="2" id="KW-1185">Reference proteome</keyword>
<dbReference type="OrthoDB" id="458118at2"/>
<dbReference type="AlphaFoldDB" id="A0A2V4AZA5"/>
<reference evidence="1 2" key="1">
    <citation type="submission" date="2016-07" db="EMBL/GenBank/DDBJ databases">
        <title>Draft genome sequence of Prauserella muralis DSM 45305, isolated from a mould-covered wall in an indoor environment.</title>
        <authorList>
            <person name="Ruckert C."/>
            <person name="Albersmeier A."/>
            <person name="Jiang C.-L."/>
            <person name="Jiang Y."/>
            <person name="Kalinowski J."/>
            <person name="Schneider O."/>
            <person name="Winkler A."/>
            <person name="Zotchev S.B."/>
        </authorList>
    </citation>
    <scope>NUCLEOTIDE SEQUENCE [LARGE SCALE GENOMIC DNA]</scope>
    <source>
        <strain evidence="1 2">DSM 45305</strain>
    </source>
</reference>
<dbReference type="SMART" id="SM00860">
    <property type="entry name" value="SMI1_KNR4"/>
    <property type="match status" value="1"/>
</dbReference>
<evidence type="ECO:0000313" key="1">
    <source>
        <dbReference type="EMBL" id="PXY27236.1"/>
    </source>
</evidence>
<sequence>MGGQTYAEAAVREVLTAADAEVDAAIGYAALLLACAGATSESDRLVRRWHACTGRPVTTFTADPLTARAWAMLLEARGALPDWAGELDPLDLDAEEEAHRDHLAKDAGELRTAAAEAQARAAEGDADGATSALARWAELARDDVKPDVATLAACRHVAPLLVRGVLTVPRDWARDYAGTLIAALHQRYQPAAEHRHWPGLIGEILRLRGEPDSAPPPASAAGIAAAERRLGLTLPDDYREFLLTCDGLPADVVFPRLLGVSELTADADGVTISEPGTVVLRPATGEVLDWDPLFGETTHPGIRSLLEEHLRLLEASSG</sequence>
<dbReference type="Proteomes" id="UP000249915">
    <property type="component" value="Unassembled WGS sequence"/>
</dbReference>
<dbReference type="InterPro" id="IPR037883">
    <property type="entry name" value="Knr4/Smi1-like_sf"/>
</dbReference>
<evidence type="ECO:0000313" key="2">
    <source>
        <dbReference type="Proteomes" id="UP000249915"/>
    </source>
</evidence>
<dbReference type="InterPro" id="IPR018958">
    <property type="entry name" value="Knr4/Smi1-like_dom"/>
</dbReference>
<dbReference type="RefSeq" id="WP_112281235.1">
    <property type="nucleotide sequence ID" value="NZ_MASW01000002.1"/>
</dbReference>
<protein>
    <submittedName>
        <fullName evidence="1">Glucan biosynthesis protein</fullName>
    </submittedName>
</protein>
<dbReference type="SUPFAM" id="SSF160631">
    <property type="entry name" value="SMI1/KNR4-like"/>
    <property type="match status" value="1"/>
</dbReference>
<dbReference type="Gene3D" id="3.40.1580.10">
    <property type="entry name" value="SMI1/KNR4-like"/>
    <property type="match status" value="1"/>
</dbReference>
<gene>
    <name evidence="1" type="ORF">BAY60_12285</name>
</gene>
<comment type="caution">
    <text evidence="1">The sequence shown here is derived from an EMBL/GenBank/DDBJ whole genome shotgun (WGS) entry which is preliminary data.</text>
</comment>
<proteinExistence type="predicted"/>
<organism evidence="1 2">
    <name type="scientific">Prauserella muralis</name>
    <dbReference type="NCBI Taxonomy" id="588067"/>
    <lineage>
        <taxon>Bacteria</taxon>
        <taxon>Bacillati</taxon>
        <taxon>Actinomycetota</taxon>
        <taxon>Actinomycetes</taxon>
        <taxon>Pseudonocardiales</taxon>
        <taxon>Pseudonocardiaceae</taxon>
        <taxon>Prauserella</taxon>
    </lineage>
</organism>
<name>A0A2V4AZA5_9PSEU</name>
<accession>A0A2V4AZA5</accession>
<dbReference type="EMBL" id="MASW01000002">
    <property type="protein sequence ID" value="PXY27236.1"/>
    <property type="molecule type" value="Genomic_DNA"/>
</dbReference>
<dbReference type="Pfam" id="PF09346">
    <property type="entry name" value="SMI1_KNR4"/>
    <property type="match status" value="1"/>
</dbReference>